<dbReference type="SUPFAM" id="SSF48452">
    <property type="entry name" value="TPR-like"/>
    <property type="match status" value="1"/>
</dbReference>
<dbReference type="KEGG" id="hhy:Halhy_0065"/>
<dbReference type="InterPro" id="IPR045439">
    <property type="entry name" value="EAD11"/>
</dbReference>
<reference key="2">
    <citation type="submission" date="2011-04" db="EMBL/GenBank/DDBJ databases">
        <title>Complete sequence of chromosome of Haliscomenobacter hydrossis DSM 1100.</title>
        <authorList>
            <consortium name="US DOE Joint Genome Institute (JGI-PGF)"/>
            <person name="Lucas S."/>
            <person name="Han J."/>
            <person name="Lapidus A."/>
            <person name="Bruce D."/>
            <person name="Goodwin L."/>
            <person name="Pitluck S."/>
            <person name="Peters L."/>
            <person name="Kyrpides N."/>
            <person name="Mavromatis K."/>
            <person name="Ivanova N."/>
            <person name="Ovchinnikova G."/>
            <person name="Pagani I."/>
            <person name="Daligault H."/>
            <person name="Detter J.C."/>
            <person name="Han C."/>
            <person name="Land M."/>
            <person name="Hauser L."/>
            <person name="Markowitz V."/>
            <person name="Cheng J.-F."/>
            <person name="Hugenholtz P."/>
            <person name="Woyke T."/>
            <person name="Wu D."/>
            <person name="Verbarg S."/>
            <person name="Frueling A."/>
            <person name="Brambilla E."/>
            <person name="Klenk H.-P."/>
            <person name="Eisen J.A."/>
        </authorList>
    </citation>
    <scope>NUCLEOTIDE SEQUENCE</scope>
    <source>
        <strain>DSM 1100</strain>
    </source>
</reference>
<dbReference type="HOGENOM" id="CLU_643665_0_0_10"/>
<keyword evidence="2" id="KW-1133">Transmembrane helix</keyword>
<dbReference type="Pfam" id="PF19964">
    <property type="entry name" value="EAD11"/>
    <property type="match status" value="1"/>
</dbReference>
<feature type="transmembrane region" description="Helical" evidence="2">
    <location>
        <begin position="97"/>
        <end position="115"/>
    </location>
</feature>
<protein>
    <recommendedName>
        <fullName evidence="3">Effector-associated domain-containing protein</fullName>
    </recommendedName>
</protein>
<organism evidence="4 5">
    <name type="scientific">Haliscomenobacter hydrossis (strain ATCC 27775 / DSM 1100 / LMG 10767 / O)</name>
    <dbReference type="NCBI Taxonomy" id="760192"/>
    <lineage>
        <taxon>Bacteria</taxon>
        <taxon>Pseudomonadati</taxon>
        <taxon>Bacteroidota</taxon>
        <taxon>Saprospiria</taxon>
        <taxon>Saprospirales</taxon>
        <taxon>Haliscomenobacteraceae</taxon>
        <taxon>Haliscomenobacter</taxon>
    </lineage>
</organism>
<keyword evidence="2" id="KW-0812">Transmembrane</keyword>
<evidence type="ECO:0000313" key="5">
    <source>
        <dbReference type="Proteomes" id="UP000008461"/>
    </source>
</evidence>
<dbReference type="Proteomes" id="UP000008461">
    <property type="component" value="Chromosome"/>
</dbReference>
<dbReference type="RefSeq" id="WP_013762543.1">
    <property type="nucleotide sequence ID" value="NC_015510.1"/>
</dbReference>
<reference evidence="4 5" key="1">
    <citation type="journal article" date="2011" name="Stand. Genomic Sci.">
        <title>Complete genome sequence of Haliscomenobacter hydrossis type strain (O).</title>
        <authorList>
            <consortium name="US DOE Joint Genome Institute (JGI-PGF)"/>
            <person name="Daligault H."/>
            <person name="Lapidus A."/>
            <person name="Zeytun A."/>
            <person name="Nolan M."/>
            <person name="Lucas S."/>
            <person name="Del Rio T.G."/>
            <person name="Tice H."/>
            <person name="Cheng J.F."/>
            <person name="Tapia R."/>
            <person name="Han C."/>
            <person name="Goodwin L."/>
            <person name="Pitluck S."/>
            <person name="Liolios K."/>
            <person name="Pagani I."/>
            <person name="Ivanova N."/>
            <person name="Huntemann M."/>
            <person name="Mavromatis K."/>
            <person name="Mikhailova N."/>
            <person name="Pati A."/>
            <person name="Chen A."/>
            <person name="Palaniappan K."/>
            <person name="Land M."/>
            <person name="Hauser L."/>
            <person name="Brambilla E.M."/>
            <person name="Rohde M."/>
            <person name="Verbarg S."/>
            <person name="Goker M."/>
            <person name="Bristow J."/>
            <person name="Eisen J.A."/>
            <person name="Markowitz V."/>
            <person name="Hugenholtz P."/>
            <person name="Kyrpides N.C."/>
            <person name="Klenk H.P."/>
            <person name="Woyke T."/>
        </authorList>
    </citation>
    <scope>NUCLEOTIDE SEQUENCE [LARGE SCALE GENOMIC DNA]</scope>
    <source>
        <strain evidence="5">ATCC 27775 / DSM 1100 / LMG 10767 / O</strain>
    </source>
</reference>
<gene>
    <name evidence="4" type="ordered locus">Halhy_0065</name>
</gene>
<dbReference type="EMBL" id="CP002691">
    <property type="protein sequence ID" value="AEE47979.1"/>
    <property type="molecule type" value="Genomic_DNA"/>
</dbReference>
<dbReference type="Gene3D" id="1.25.40.10">
    <property type="entry name" value="Tetratricopeptide repeat domain"/>
    <property type="match status" value="1"/>
</dbReference>
<keyword evidence="2" id="KW-0472">Membrane</keyword>
<keyword evidence="5" id="KW-1185">Reference proteome</keyword>
<feature type="domain" description="Effector-associated" evidence="3">
    <location>
        <begin position="2"/>
        <end position="82"/>
    </location>
</feature>
<evidence type="ECO:0000259" key="3">
    <source>
        <dbReference type="Pfam" id="PF19964"/>
    </source>
</evidence>
<evidence type="ECO:0000313" key="4">
    <source>
        <dbReference type="EMBL" id="AEE47979.1"/>
    </source>
</evidence>
<evidence type="ECO:0000256" key="1">
    <source>
        <dbReference type="SAM" id="MobiDB-lite"/>
    </source>
</evidence>
<feature type="region of interest" description="Disordered" evidence="1">
    <location>
        <begin position="297"/>
        <end position="316"/>
    </location>
</feature>
<dbReference type="AlphaFoldDB" id="F4KSL5"/>
<evidence type="ECO:0000256" key="2">
    <source>
        <dbReference type="SAM" id="Phobius"/>
    </source>
</evidence>
<sequence length="426" mass="47943">MKTEIKELVAEGKLDEALDRLVAYLEGQIEQFSPLYRAARVAQSEFNQSKEKELQGILSEDQIRLSNNLAINRILEILEQLERRPADAPSTAVSNKWWWYAAGGAGAVVAIFFIWKGLNPNQNVKPEQPQNPVDSTLVVEKPPFPCPSFDEEAEYSIAIFNFTTLDPKDSISDKFLVEEIDTIFLRNRFKGDATLVEKINGSVDVALAKSMIKNCRAKMIIWGRVFENHEIDLNFYAPSINNEQQDELDSLLQFREQGNFQASIKHAALIIASRVLVMNNANGAVAVAEEAYEKTVKKSTTTASSKTKPKSSESMATMTLANAHASRKDYKKSIQYYDELLRKNTKDTVARKNLAIVQIKVNDVASATKTIDTLRQYKKKEDPVFLDKAGDALQEKGWTRKGAELKRDAKQAIQDQKVVPKILPKE</sequence>
<dbReference type="InterPro" id="IPR011990">
    <property type="entry name" value="TPR-like_helical_dom_sf"/>
</dbReference>
<accession>F4KSL5</accession>
<dbReference type="STRING" id="760192.Halhy_0065"/>
<name>F4KSL5_HALH1</name>
<proteinExistence type="predicted"/>